<feature type="repeat" description="Solcar" evidence="7">
    <location>
        <begin position="137"/>
        <end position="222"/>
    </location>
</feature>
<keyword evidence="5" id="KW-0677">Repeat</keyword>
<dbReference type="PRINTS" id="PR00926">
    <property type="entry name" value="MITOCARRIER"/>
</dbReference>
<gene>
    <name evidence="10" type="ORF">EmuJ_000447400</name>
</gene>
<protein>
    <submittedName>
        <fullName evidence="10">Calcium binding mitochondrial carrier protein</fullName>
    </submittedName>
</protein>
<dbReference type="Proteomes" id="UP000017246">
    <property type="component" value="Unassembled WGS sequence"/>
</dbReference>
<evidence type="ECO:0000256" key="8">
    <source>
        <dbReference type="RuleBase" id="RU000488"/>
    </source>
</evidence>
<evidence type="ECO:0000256" key="3">
    <source>
        <dbReference type="ARBA" id="ARBA00022448"/>
    </source>
</evidence>
<evidence type="ECO:0000256" key="9">
    <source>
        <dbReference type="SAM" id="Phobius"/>
    </source>
</evidence>
<feature type="transmembrane region" description="Helical" evidence="9">
    <location>
        <begin position="239"/>
        <end position="260"/>
    </location>
</feature>
<comment type="similarity">
    <text evidence="2 8">Belongs to the mitochondrial carrier (TC 2.A.29) family.</text>
</comment>
<evidence type="ECO:0000313" key="10">
    <source>
        <dbReference type="EMBL" id="CDS37235.1"/>
    </source>
</evidence>
<dbReference type="Pfam" id="PF00153">
    <property type="entry name" value="Mito_carr"/>
    <property type="match status" value="3"/>
</dbReference>
<evidence type="ECO:0000256" key="2">
    <source>
        <dbReference type="ARBA" id="ARBA00006375"/>
    </source>
</evidence>
<evidence type="ECO:0000256" key="1">
    <source>
        <dbReference type="ARBA" id="ARBA00004141"/>
    </source>
</evidence>
<dbReference type="SUPFAM" id="SSF103506">
    <property type="entry name" value="Mitochondrial carrier"/>
    <property type="match status" value="1"/>
</dbReference>
<reference evidence="10" key="2">
    <citation type="submission" date="2015-11" db="EMBL/GenBank/DDBJ databases">
        <authorList>
            <person name="Zhang Y."/>
            <person name="Guo Z."/>
        </authorList>
    </citation>
    <scope>NUCLEOTIDE SEQUENCE</scope>
</reference>
<dbReference type="EMBL" id="LN902843">
    <property type="protein sequence ID" value="CDS37235.1"/>
    <property type="molecule type" value="Genomic_DNA"/>
</dbReference>
<dbReference type="PANTHER" id="PTHR24089">
    <property type="entry name" value="SOLUTE CARRIER FAMILY 25"/>
    <property type="match status" value="1"/>
</dbReference>
<dbReference type="InterPro" id="IPR002067">
    <property type="entry name" value="MCP"/>
</dbReference>
<dbReference type="eggNOG" id="KOG0036">
    <property type="taxonomic scope" value="Eukaryota"/>
</dbReference>
<dbReference type="OrthoDB" id="270584at2759"/>
<accession>A0A068XXT5</accession>
<evidence type="ECO:0000256" key="5">
    <source>
        <dbReference type="ARBA" id="ARBA00022737"/>
    </source>
</evidence>
<sequence length="333" mass="36881">MGELEKCTKKVGGHYRGLSPIVIAARSSNTFVTPSGTVLSRKSVDRRRYFVGFLAGCVSRTCTAPIDRLKVLRQAAAPEIAGLNMYKSFRALIADGGFFSLWRGNGVNVLKNGPETALRFGFHGRLKDLLFPEAKELHPSQRLFVASLAGAWSLTLTYPMEVMKTRMALRKTDDSNSIIACMKTVYSQGGLRSFYRGYAISMLSYVPYAGLELSFFELFKRSYVEYFHGYRPGEPMPHLAKPVAISLIICSSSIPLLIVYPANLMRTRSQANTNFIPPSILNMFQAILKADGLSGLYRGFLTSLSKTLPSVTITYLTFEALMEMMGLPTLGSK</sequence>
<dbReference type="GO" id="GO:0016020">
    <property type="term" value="C:membrane"/>
    <property type="evidence" value="ECO:0007669"/>
    <property type="project" value="UniProtKB-SubCell"/>
</dbReference>
<keyword evidence="11" id="KW-1185">Reference proteome</keyword>
<dbReference type="InterPro" id="IPR018108">
    <property type="entry name" value="MCP_transmembrane"/>
</dbReference>
<keyword evidence="4 7" id="KW-0812">Transmembrane</keyword>
<dbReference type="PROSITE" id="PS50920">
    <property type="entry name" value="SOLCAR"/>
    <property type="match status" value="3"/>
</dbReference>
<evidence type="ECO:0000256" key="7">
    <source>
        <dbReference type="PROSITE-ProRule" id="PRU00282"/>
    </source>
</evidence>
<keyword evidence="6 7" id="KW-0472">Membrane</keyword>
<dbReference type="AlphaFoldDB" id="A0A068XXT5"/>
<dbReference type="GO" id="GO:0055085">
    <property type="term" value="P:transmembrane transport"/>
    <property type="evidence" value="ECO:0007669"/>
    <property type="project" value="InterPro"/>
</dbReference>
<dbReference type="InterPro" id="IPR023395">
    <property type="entry name" value="MCP_dom_sf"/>
</dbReference>
<name>A0A068XXT5_ECHMU</name>
<comment type="subcellular location">
    <subcellularLocation>
        <location evidence="1">Membrane</location>
        <topology evidence="1">Multi-pass membrane protein</topology>
    </subcellularLocation>
</comment>
<proteinExistence type="inferred from homology"/>
<evidence type="ECO:0000256" key="4">
    <source>
        <dbReference type="ARBA" id="ARBA00022692"/>
    </source>
</evidence>
<organism evidence="10 11">
    <name type="scientific">Echinococcus multilocularis</name>
    <name type="common">Fox tapeworm</name>
    <dbReference type="NCBI Taxonomy" id="6211"/>
    <lineage>
        <taxon>Eukaryota</taxon>
        <taxon>Metazoa</taxon>
        <taxon>Spiralia</taxon>
        <taxon>Lophotrochozoa</taxon>
        <taxon>Platyhelminthes</taxon>
        <taxon>Cestoda</taxon>
        <taxon>Eucestoda</taxon>
        <taxon>Cyclophyllidea</taxon>
        <taxon>Taeniidae</taxon>
        <taxon>Echinococcus</taxon>
    </lineage>
</organism>
<dbReference type="STRING" id="6211.A0A068XXT5"/>
<reference evidence="10" key="1">
    <citation type="journal article" date="2013" name="Nature">
        <title>The genomes of four tapeworm species reveal adaptations to parasitism.</title>
        <authorList>
            <person name="Tsai I.J."/>
            <person name="Zarowiecki M."/>
            <person name="Holroyd N."/>
            <person name="Garciarrubio A."/>
            <person name="Sanchez-Flores A."/>
            <person name="Brooks K.L."/>
            <person name="Tracey A."/>
            <person name="Bobes R.J."/>
            <person name="Fragoso G."/>
            <person name="Sciutto E."/>
            <person name="Aslett M."/>
            <person name="Beasley H."/>
            <person name="Bennett H.M."/>
            <person name="Cai J."/>
            <person name="Camicia F."/>
            <person name="Clark R."/>
            <person name="Cucher M."/>
            <person name="De Silva N."/>
            <person name="Day T.A."/>
            <person name="Deplazes P."/>
            <person name="Estrada K."/>
            <person name="Fernandez C."/>
            <person name="Holland P.W."/>
            <person name="Hou J."/>
            <person name="Hu S."/>
            <person name="Huckvale T."/>
            <person name="Hung S.S."/>
            <person name="Kamenetzky L."/>
            <person name="Keane J.A."/>
            <person name="Kiss F."/>
            <person name="Koziol U."/>
            <person name="Lambert O."/>
            <person name="Liu K."/>
            <person name="Luo X."/>
            <person name="Luo Y."/>
            <person name="Macchiaroli N."/>
            <person name="Nichol S."/>
            <person name="Paps J."/>
            <person name="Parkinson J."/>
            <person name="Pouchkina-Stantcheva N."/>
            <person name="Riddiford N."/>
            <person name="Rosenzvit M."/>
            <person name="Salinas G."/>
            <person name="Wasmuth J.D."/>
            <person name="Zamanian M."/>
            <person name="Zheng Y."/>
            <person name="Cai X."/>
            <person name="Soberon X."/>
            <person name="Olson P.D."/>
            <person name="Laclette J.P."/>
            <person name="Brehm K."/>
            <person name="Berriman M."/>
            <person name="Garciarrubio A."/>
            <person name="Bobes R.J."/>
            <person name="Fragoso G."/>
            <person name="Sanchez-Flores A."/>
            <person name="Estrada K."/>
            <person name="Cevallos M.A."/>
            <person name="Morett E."/>
            <person name="Gonzalez V."/>
            <person name="Portillo T."/>
            <person name="Ochoa-Leyva A."/>
            <person name="Jose M.V."/>
            <person name="Sciutto E."/>
            <person name="Landa A."/>
            <person name="Jimenez L."/>
            <person name="Valdes V."/>
            <person name="Carrero J.C."/>
            <person name="Larralde C."/>
            <person name="Morales-Montor J."/>
            <person name="Limon-Lason J."/>
            <person name="Soberon X."/>
            <person name="Laclette J.P."/>
        </authorList>
    </citation>
    <scope>NUCLEOTIDE SEQUENCE [LARGE SCALE GENOMIC DNA]</scope>
</reference>
<keyword evidence="3 8" id="KW-0813">Transport</keyword>
<feature type="repeat" description="Solcar" evidence="7">
    <location>
        <begin position="47"/>
        <end position="129"/>
    </location>
</feature>
<dbReference type="OMA" id="IVYPANL"/>
<feature type="repeat" description="Solcar" evidence="7">
    <location>
        <begin position="239"/>
        <end position="324"/>
    </location>
</feature>
<feature type="transmembrane region" description="Helical" evidence="9">
    <location>
        <begin position="198"/>
        <end position="219"/>
    </location>
</feature>
<keyword evidence="9" id="KW-1133">Transmembrane helix</keyword>
<evidence type="ECO:0000313" key="11">
    <source>
        <dbReference type="Proteomes" id="UP000017246"/>
    </source>
</evidence>
<dbReference type="Gene3D" id="1.50.40.10">
    <property type="entry name" value="Mitochondrial carrier domain"/>
    <property type="match status" value="1"/>
</dbReference>
<evidence type="ECO:0000256" key="6">
    <source>
        <dbReference type="ARBA" id="ARBA00023136"/>
    </source>
</evidence>